<evidence type="ECO:0000313" key="1">
    <source>
        <dbReference type="Proteomes" id="UP000046395"/>
    </source>
</evidence>
<keyword evidence="1" id="KW-1185">Reference proteome</keyword>
<sequence>MEETNILYAMHRGAVWSSVLMDGTKATHLKCSSSANRPCMVVSVTRSEKLQCIRYEDKLPTCLRMRHGAQ</sequence>
<dbReference type="Proteomes" id="UP000046395">
    <property type="component" value="Unassembled WGS sequence"/>
</dbReference>
<evidence type="ECO:0000313" key="2">
    <source>
        <dbReference type="WBParaSite" id="TMUE_3000014260.1"/>
    </source>
</evidence>
<dbReference type="WBParaSite" id="TMUE_3000014260.1">
    <property type="protein sequence ID" value="TMUE_3000014260.1"/>
    <property type="gene ID" value="WBGene00302163"/>
</dbReference>
<proteinExistence type="predicted"/>
<protein>
    <submittedName>
        <fullName evidence="2">Uncharacterized protein</fullName>
    </submittedName>
</protein>
<name>A0A5S6R424_TRIMR</name>
<organism evidence="1 2">
    <name type="scientific">Trichuris muris</name>
    <name type="common">Mouse whipworm</name>
    <dbReference type="NCBI Taxonomy" id="70415"/>
    <lineage>
        <taxon>Eukaryota</taxon>
        <taxon>Metazoa</taxon>
        <taxon>Ecdysozoa</taxon>
        <taxon>Nematoda</taxon>
        <taxon>Enoplea</taxon>
        <taxon>Dorylaimia</taxon>
        <taxon>Trichinellida</taxon>
        <taxon>Trichuridae</taxon>
        <taxon>Trichuris</taxon>
    </lineage>
</organism>
<dbReference type="AlphaFoldDB" id="A0A5S6R424"/>
<reference evidence="2" key="1">
    <citation type="submission" date="2019-12" db="UniProtKB">
        <authorList>
            <consortium name="WormBaseParasite"/>
        </authorList>
    </citation>
    <scope>IDENTIFICATION</scope>
</reference>
<accession>A0A5S6R424</accession>